<evidence type="ECO:0000313" key="6">
    <source>
        <dbReference type="EMBL" id="KAF6036833.1"/>
    </source>
</evidence>
<evidence type="ECO:0000259" key="5">
    <source>
        <dbReference type="PROSITE" id="PS50026"/>
    </source>
</evidence>
<dbReference type="PROSITE" id="PS50026">
    <property type="entry name" value="EGF_3"/>
    <property type="match status" value="1"/>
</dbReference>
<dbReference type="Pfam" id="PF02210">
    <property type="entry name" value="Laminin_G_2"/>
    <property type="match status" value="1"/>
</dbReference>
<dbReference type="Gene3D" id="2.60.120.200">
    <property type="match status" value="1"/>
</dbReference>
<dbReference type="PANTHER" id="PTHR15036:SF85">
    <property type="entry name" value="SP2353, ISOFORM A"/>
    <property type="match status" value="1"/>
</dbReference>
<evidence type="ECO:0000256" key="2">
    <source>
        <dbReference type="PROSITE-ProRule" id="PRU00076"/>
    </source>
</evidence>
<reference evidence="6" key="1">
    <citation type="submission" date="2020-06" db="EMBL/GenBank/DDBJ databases">
        <title>Draft genome of Bugula neritina, a colonial animal packing powerful symbionts and potential medicines.</title>
        <authorList>
            <person name="Rayko M."/>
        </authorList>
    </citation>
    <scope>NUCLEOTIDE SEQUENCE [LARGE SCALE GENOMIC DNA]</scope>
    <source>
        <strain evidence="6">Kwan_BN1</strain>
    </source>
</reference>
<proteinExistence type="predicted"/>
<feature type="domain" description="EGF-like" evidence="5">
    <location>
        <begin position="208"/>
        <end position="246"/>
    </location>
</feature>
<keyword evidence="3" id="KW-0732">Signal</keyword>
<dbReference type="InterPro" id="IPR013320">
    <property type="entry name" value="ConA-like_dom_sf"/>
</dbReference>
<dbReference type="OrthoDB" id="6275838at2759"/>
<name>A0A7J7KF56_BUGNE</name>
<dbReference type="SMART" id="SM00282">
    <property type="entry name" value="LamG"/>
    <property type="match status" value="1"/>
</dbReference>
<feature type="signal peptide" evidence="3">
    <location>
        <begin position="1"/>
        <end position="21"/>
    </location>
</feature>
<keyword evidence="2" id="KW-0245">EGF-like domain</keyword>
<dbReference type="InterPro" id="IPR000742">
    <property type="entry name" value="EGF"/>
</dbReference>
<keyword evidence="1" id="KW-1015">Disulfide bond</keyword>
<dbReference type="Proteomes" id="UP000593567">
    <property type="component" value="Unassembled WGS sequence"/>
</dbReference>
<dbReference type="SUPFAM" id="SSF49899">
    <property type="entry name" value="Concanavalin A-like lectins/glucanases"/>
    <property type="match status" value="1"/>
</dbReference>
<dbReference type="CDD" id="cd00110">
    <property type="entry name" value="LamG"/>
    <property type="match status" value="1"/>
</dbReference>
<protein>
    <submittedName>
        <fullName evidence="6">Uncharacterized protein</fullName>
    </submittedName>
</protein>
<comment type="caution">
    <text evidence="2">Lacks conserved residue(s) required for the propagation of feature annotation.</text>
</comment>
<sequence length="254" mass="27692">MGTCWVLCTLLLVCGISCINGETPLLSLQGTANSYAAFSSLSVCPNSQLTLNFKSHLPNGLLAYMDYENNSFIQLKLEGGAVKLRVRLSNGNTLKLSTGENLHDWRWHKVSISWSQKVTQLKVDNSFQTGSLDFGSTPDAMVPSNSLLYVGGLPNLKVLILEELSLPTVYYEPRFSGAIVNISYINCSSTPTITAPELLSYDGLRTSEDNQCTDENTCENGGRCLNTNNGPYCDCKYTSYGGANCSVGECDQIF</sequence>
<evidence type="ECO:0000259" key="4">
    <source>
        <dbReference type="PROSITE" id="PS50025"/>
    </source>
</evidence>
<keyword evidence="7" id="KW-1185">Reference proteome</keyword>
<evidence type="ECO:0000313" key="7">
    <source>
        <dbReference type="Proteomes" id="UP000593567"/>
    </source>
</evidence>
<feature type="domain" description="Laminin G" evidence="4">
    <location>
        <begin position="25"/>
        <end position="212"/>
    </location>
</feature>
<feature type="chain" id="PRO_5029884257" evidence="3">
    <location>
        <begin position="22"/>
        <end position="254"/>
    </location>
</feature>
<evidence type="ECO:0000256" key="3">
    <source>
        <dbReference type="SAM" id="SignalP"/>
    </source>
</evidence>
<accession>A0A7J7KF56</accession>
<dbReference type="PANTHER" id="PTHR15036">
    <property type="entry name" value="PIKACHURIN-LIKE PROTEIN"/>
    <property type="match status" value="1"/>
</dbReference>
<dbReference type="Gene3D" id="2.10.25.10">
    <property type="entry name" value="Laminin"/>
    <property type="match status" value="1"/>
</dbReference>
<comment type="caution">
    <text evidence="6">The sequence shown here is derived from an EMBL/GenBank/DDBJ whole genome shotgun (WGS) entry which is preliminary data.</text>
</comment>
<dbReference type="AlphaFoldDB" id="A0A7J7KF56"/>
<gene>
    <name evidence="6" type="ORF">EB796_004860</name>
</gene>
<dbReference type="EMBL" id="VXIV02000663">
    <property type="protein sequence ID" value="KAF6036833.1"/>
    <property type="molecule type" value="Genomic_DNA"/>
</dbReference>
<dbReference type="InterPro" id="IPR050372">
    <property type="entry name" value="Neurexin-related_CASP"/>
</dbReference>
<dbReference type="GO" id="GO:0016020">
    <property type="term" value="C:membrane"/>
    <property type="evidence" value="ECO:0007669"/>
    <property type="project" value="UniProtKB-SubCell"/>
</dbReference>
<evidence type="ECO:0000256" key="1">
    <source>
        <dbReference type="ARBA" id="ARBA00023157"/>
    </source>
</evidence>
<dbReference type="CDD" id="cd00054">
    <property type="entry name" value="EGF_CA"/>
    <property type="match status" value="1"/>
</dbReference>
<organism evidence="6 7">
    <name type="scientific">Bugula neritina</name>
    <name type="common">Brown bryozoan</name>
    <name type="synonym">Sertularia neritina</name>
    <dbReference type="NCBI Taxonomy" id="10212"/>
    <lineage>
        <taxon>Eukaryota</taxon>
        <taxon>Metazoa</taxon>
        <taxon>Spiralia</taxon>
        <taxon>Lophotrochozoa</taxon>
        <taxon>Bryozoa</taxon>
        <taxon>Gymnolaemata</taxon>
        <taxon>Cheilostomatida</taxon>
        <taxon>Flustrina</taxon>
        <taxon>Buguloidea</taxon>
        <taxon>Bugulidae</taxon>
        <taxon>Bugula</taxon>
    </lineage>
</organism>
<dbReference type="PROSITE" id="PS50025">
    <property type="entry name" value="LAM_G_DOMAIN"/>
    <property type="match status" value="1"/>
</dbReference>
<dbReference type="InterPro" id="IPR001791">
    <property type="entry name" value="Laminin_G"/>
</dbReference>